<evidence type="ECO:0000313" key="2">
    <source>
        <dbReference type="EMBL" id="GBF36561.1"/>
    </source>
</evidence>
<keyword evidence="1" id="KW-0812">Transmembrane</keyword>
<feature type="transmembrane region" description="Helical" evidence="1">
    <location>
        <begin position="84"/>
        <end position="105"/>
    </location>
</feature>
<reference evidence="2 3" key="1">
    <citation type="journal article" date="2019" name="Int. J. Syst. Evol. Microbiol.">
        <title>Methanofervidicoccus abyssi gen. nov., sp. nov., a hydrogenotrophic methanogen, isolated from a hydrothermal vent chimney in the Mid-Cayman Spreading Center, the Caribbean Sea.</title>
        <authorList>
            <person name="Sakai S."/>
            <person name="Takaki Y."/>
            <person name="Miyazaki M."/>
            <person name="Ogawara M."/>
            <person name="Yanagawa K."/>
            <person name="Miyazaki J."/>
            <person name="Takai K."/>
        </authorList>
    </citation>
    <scope>NUCLEOTIDE SEQUENCE [LARGE SCALE GENOMIC DNA]</scope>
    <source>
        <strain evidence="2 3">HHB</strain>
    </source>
</reference>
<evidence type="ECO:0000313" key="3">
    <source>
        <dbReference type="Proteomes" id="UP000290527"/>
    </source>
</evidence>
<gene>
    <name evidence="2" type="ORF">MHHB_P0791</name>
</gene>
<protein>
    <submittedName>
        <fullName evidence="2">Uncharacterized protein</fullName>
    </submittedName>
</protein>
<keyword evidence="1" id="KW-1133">Transmembrane helix</keyword>
<sequence>MKNIKFDEKIGYMNEDNGKNFGIKGLILVALIAGTVSGLTFLLLSYVIGLNLSRFALRFSAVAVGISVAFAVEGILRKEPLKHILLKIFLTLIGVAIAYCFIWWLKL</sequence>
<dbReference type="AlphaFoldDB" id="A0A401HQX5"/>
<dbReference type="EMBL" id="BFAX01000003">
    <property type="protein sequence ID" value="GBF36561.1"/>
    <property type="molecule type" value="Genomic_DNA"/>
</dbReference>
<evidence type="ECO:0000256" key="1">
    <source>
        <dbReference type="SAM" id="Phobius"/>
    </source>
</evidence>
<feature type="transmembrane region" description="Helical" evidence="1">
    <location>
        <begin position="55"/>
        <end position="72"/>
    </location>
</feature>
<dbReference type="Proteomes" id="UP000290527">
    <property type="component" value="Unassembled WGS sequence"/>
</dbReference>
<accession>A0A401HQX5</accession>
<proteinExistence type="predicted"/>
<organism evidence="2 3">
    <name type="scientific">Methanofervidicoccus abyssi</name>
    <dbReference type="NCBI Taxonomy" id="2082189"/>
    <lineage>
        <taxon>Archaea</taxon>
        <taxon>Methanobacteriati</taxon>
        <taxon>Methanobacteriota</taxon>
        <taxon>Methanomada group</taxon>
        <taxon>Methanococci</taxon>
        <taxon>Methanococcales</taxon>
        <taxon>Methanofervidicoccus</taxon>
    </lineage>
</organism>
<keyword evidence="1" id="KW-0472">Membrane</keyword>
<feature type="transmembrane region" description="Helical" evidence="1">
    <location>
        <begin position="21"/>
        <end position="49"/>
    </location>
</feature>
<comment type="caution">
    <text evidence="2">The sequence shown here is derived from an EMBL/GenBank/DDBJ whole genome shotgun (WGS) entry which is preliminary data.</text>
</comment>
<keyword evidence="3" id="KW-1185">Reference proteome</keyword>
<name>A0A401HQX5_9EURY</name>